<dbReference type="RefSeq" id="WP_190427831.1">
    <property type="nucleotide sequence ID" value="NZ_JAMPKK010000002.1"/>
</dbReference>
<dbReference type="Gene3D" id="3.20.20.450">
    <property type="entry name" value="EAL domain"/>
    <property type="match status" value="1"/>
</dbReference>
<dbReference type="CDD" id="cd01949">
    <property type="entry name" value="GGDEF"/>
    <property type="match status" value="1"/>
</dbReference>
<feature type="domain" description="EAL" evidence="3">
    <location>
        <begin position="318"/>
        <end position="572"/>
    </location>
</feature>
<dbReference type="InterPro" id="IPR029787">
    <property type="entry name" value="Nucleotide_cyclase"/>
</dbReference>
<dbReference type="InterPro" id="IPR035919">
    <property type="entry name" value="EAL_sf"/>
</dbReference>
<organism evidence="5 6">
    <name type="scientific">Funiculus sociatus GB2-A5</name>
    <dbReference type="NCBI Taxonomy" id="2933946"/>
    <lineage>
        <taxon>Bacteria</taxon>
        <taxon>Bacillati</taxon>
        <taxon>Cyanobacteriota</taxon>
        <taxon>Cyanophyceae</taxon>
        <taxon>Coleofasciculales</taxon>
        <taxon>Coleofasciculaceae</taxon>
        <taxon>Funiculus</taxon>
    </lineage>
</organism>
<dbReference type="PANTHER" id="PTHR44757">
    <property type="entry name" value="DIGUANYLATE CYCLASE DGCP"/>
    <property type="match status" value="1"/>
</dbReference>
<reference evidence="5 6" key="1">
    <citation type="submission" date="2022-04" db="EMBL/GenBank/DDBJ databases">
        <title>Positive selection, recombination, and allopatry shape intraspecific diversity of widespread and dominant cyanobacteria.</title>
        <authorList>
            <person name="Wei J."/>
            <person name="Shu W."/>
            <person name="Hu C."/>
        </authorList>
    </citation>
    <scope>NUCLEOTIDE SEQUENCE [LARGE SCALE GENOMIC DNA]</scope>
    <source>
        <strain evidence="5 6">GB2-A5</strain>
    </source>
</reference>
<dbReference type="EMBL" id="JAMPKK010000002">
    <property type="protein sequence ID" value="MEP0863162.1"/>
    <property type="molecule type" value="Genomic_DNA"/>
</dbReference>
<evidence type="ECO:0000256" key="1">
    <source>
        <dbReference type="PROSITE-ProRule" id="PRU00169"/>
    </source>
</evidence>
<sequence>MNKILVIEDEEPVLAGMSALLIAENFDVIGAENGKVGVKLAIKNQPDLIICDVTMPELDGYGVLRELRQNPATAMIPFIFLTAKSTKSDLRQGMELGADDYLTKPFTRDELLGAIAARFKKQTVMFEHYSTELQHTEEKVNHLVYYNNLTGLPNRLSLQEQFYQVIAHIDKLPSQSSISILSISLDRFSRVNDVLGYTLGDLLFKSVAERLTMCVSSGDFVAHLQADIFAIILLTDDKTKSDVGVIHDILNTISQPFMLEGHEVFITASIGISRYPSDGGDIDTLIKNASLATFGAKKQGGNTYQFYTSDMQADSVDQLALESSLRRALEREEFQVYYQPQVELKTGNIVGVEALIRWQHPELGLISPATFIPLAEETGLIMPIGEWVLKTACAQTKAWQTAGFSSLRVAVNLSCRQFNQANLGESIVEILNNTGLAPQFLELEITESVLTQNESAAIKTLNKLKLLGIEISIDDFGTGYSSLSYLKKFPFSTLKIDRSFIRNINTDARCKNITMAIIQMSQKLNLKVIAEGVEAAEEVFFLCQHNCDEVQGYLFCRPVPPEELEKLLWKGKRLPIPILI</sequence>
<protein>
    <submittedName>
        <fullName evidence="5">EAL domain-containing protein</fullName>
    </submittedName>
</protein>
<evidence type="ECO:0000313" key="5">
    <source>
        <dbReference type="EMBL" id="MEP0863162.1"/>
    </source>
</evidence>
<evidence type="ECO:0000259" key="4">
    <source>
        <dbReference type="PROSITE" id="PS50887"/>
    </source>
</evidence>
<keyword evidence="1" id="KW-0597">Phosphoprotein</keyword>
<evidence type="ECO:0000259" key="2">
    <source>
        <dbReference type="PROSITE" id="PS50110"/>
    </source>
</evidence>
<dbReference type="Pfam" id="PF00563">
    <property type="entry name" value="EAL"/>
    <property type="match status" value="1"/>
</dbReference>
<dbReference type="Gene3D" id="3.30.70.270">
    <property type="match status" value="1"/>
</dbReference>
<dbReference type="InterPro" id="IPR001789">
    <property type="entry name" value="Sig_transdc_resp-reg_receiver"/>
</dbReference>
<dbReference type="SUPFAM" id="SSF52172">
    <property type="entry name" value="CheY-like"/>
    <property type="match status" value="1"/>
</dbReference>
<dbReference type="CDD" id="cd17574">
    <property type="entry name" value="REC_OmpR"/>
    <property type="match status" value="1"/>
</dbReference>
<dbReference type="Proteomes" id="UP001442494">
    <property type="component" value="Unassembled WGS sequence"/>
</dbReference>
<dbReference type="Pfam" id="PF00990">
    <property type="entry name" value="GGDEF"/>
    <property type="match status" value="1"/>
</dbReference>
<dbReference type="SUPFAM" id="SSF55073">
    <property type="entry name" value="Nucleotide cyclase"/>
    <property type="match status" value="1"/>
</dbReference>
<dbReference type="InterPro" id="IPR001633">
    <property type="entry name" value="EAL_dom"/>
</dbReference>
<dbReference type="Gene3D" id="3.40.50.2300">
    <property type="match status" value="1"/>
</dbReference>
<feature type="modified residue" description="4-aspartylphosphate" evidence="1">
    <location>
        <position position="52"/>
    </location>
</feature>
<dbReference type="SUPFAM" id="SSF141868">
    <property type="entry name" value="EAL domain-like"/>
    <property type="match status" value="1"/>
</dbReference>
<dbReference type="InterPro" id="IPR043128">
    <property type="entry name" value="Rev_trsase/Diguanyl_cyclase"/>
</dbReference>
<dbReference type="InterPro" id="IPR011006">
    <property type="entry name" value="CheY-like_superfamily"/>
</dbReference>
<dbReference type="PANTHER" id="PTHR44757:SF2">
    <property type="entry name" value="BIOFILM ARCHITECTURE MAINTENANCE PROTEIN MBAA"/>
    <property type="match status" value="1"/>
</dbReference>
<dbReference type="InterPro" id="IPR000160">
    <property type="entry name" value="GGDEF_dom"/>
</dbReference>
<dbReference type="Pfam" id="PF00072">
    <property type="entry name" value="Response_reg"/>
    <property type="match status" value="1"/>
</dbReference>
<dbReference type="SMART" id="SM00448">
    <property type="entry name" value="REC"/>
    <property type="match status" value="1"/>
</dbReference>
<dbReference type="CDD" id="cd01948">
    <property type="entry name" value="EAL"/>
    <property type="match status" value="1"/>
</dbReference>
<gene>
    <name evidence="5" type="ORF">NDI37_01605</name>
</gene>
<dbReference type="SMART" id="SM00267">
    <property type="entry name" value="GGDEF"/>
    <property type="match status" value="1"/>
</dbReference>
<evidence type="ECO:0000259" key="3">
    <source>
        <dbReference type="PROSITE" id="PS50883"/>
    </source>
</evidence>
<evidence type="ECO:0000313" key="6">
    <source>
        <dbReference type="Proteomes" id="UP001442494"/>
    </source>
</evidence>
<name>A0ABV0JI86_9CYAN</name>
<keyword evidence="6" id="KW-1185">Reference proteome</keyword>
<comment type="caution">
    <text evidence="5">The sequence shown here is derived from an EMBL/GenBank/DDBJ whole genome shotgun (WGS) entry which is preliminary data.</text>
</comment>
<dbReference type="SMART" id="SM00052">
    <property type="entry name" value="EAL"/>
    <property type="match status" value="1"/>
</dbReference>
<dbReference type="NCBIfam" id="TIGR00254">
    <property type="entry name" value="GGDEF"/>
    <property type="match status" value="1"/>
</dbReference>
<dbReference type="PROSITE" id="PS50887">
    <property type="entry name" value="GGDEF"/>
    <property type="match status" value="1"/>
</dbReference>
<dbReference type="PROSITE" id="PS50883">
    <property type="entry name" value="EAL"/>
    <property type="match status" value="1"/>
</dbReference>
<accession>A0ABV0JI86</accession>
<dbReference type="PROSITE" id="PS50110">
    <property type="entry name" value="RESPONSE_REGULATORY"/>
    <property type="match status" value="1"/>
</dbReference>
<dbReference type="InterPro" id="IPR052155">
    <property type="entry name" value="Biofilm_reg_signaling"/>
</dbReference>
<proteinExistence type="predicted"/>
<feature type="domain" description="GGDEF" evidence="4">
    <location>
        <begin position="176"/>
        <end position="309"/>
    </location>
</feature>
<feature type="domain" description="Response regulatory" evidence="2">
    <location>
        <begin position="3"/>
        <end position="119"/>
    </location>
</feature>